<dbReference type="Pfam" id="PF08889">
    <property type="entry name" value="WbqC"/>
    <property type="match status" value="1"/>
</dbReference>
<sequence>MKLAIMQPYFFPYIGYFQLLSQVDKFVFYDDVNYIKSGWINRNRLFLNHEVRYITVPVLSASSFVKINKTLVRPGVDWVESLFASLRQSYRRAPYFEPVTMLIREVFEENDGTIGDVARRSVMAVADYLGLERQWVLSSSSYGNDDKRSVDRIVDICAKEAVGEYWNLPGGKSLYRQEDFDSIGVRLGFVDVTLPSYPQFAPEFVPGLSIIDALMFNDKDEVCRMLEGAK</sequence>
<reference evidence="1" key="1">
    <citation type="submission" date="2022-10" db="EMBL/GenBank/DDBJ databases">
        <title>Chitiniphilus purpureus sp. nov., a novel chitin-degrading bacterium isolated from crawfish pond sediment.</title>
        <authorList>
            <person name="Li K."/>
        </authorList>
    </citation>
    <scope>NUCLEOTIDE SEQUENCE</scope>
    <source>
        <strain evidence="1">CD1</strain>
    </source>
</reference>
<evidence type="ECO:0000313" key="2">
    <source>
        <dbReference type="Proteomes" id="UP001061302"/>
    </source>
</evidence>
<evidence type="ECO:0000313" key="1">
    <source>
        <dbReference type="EMBL" id="UXY14482.1"/>
    </source>
</evidence>
<dbReference type="InterPro" id="IPR014985">
    <property type="entry name" value="WbqC"/>
</dbReference>
<proteinExistence type="predicted"/>
<dbReference type="RefSeq" id="WP_263123782.1">
    <property type="nucleotide sequence ID" value="NZ_CP106753.1"/>
</dbReference>
<dbReference type="EMBL" id="CP106753">
    <property type="protein sequence ID" value="UXY14482.1"/>
    <property type="molecule type" value="Genomic_DNA"/>
</dbReference>
<gene>
    <name evidence="1" type="ORF">N8I74_14315</name>
</gene>
<protein>
    <submittedName>
        <fullName evidence="1">WbqC family protein</fullName>
    </submittedName>
</protein>
<keyword evidence="2" id="KW-1185">Reference proteome</keyword>
<name>A0ABY6DJF2_9NEIS</name>
<accession>A0ABY6DJF2</accession>
<organism evidence="1 2">
    <name type="scientific">Chitiniphilus purpureus</name>
    <dbReference type="NCBI Taxonomy" id="2981137"/>
    <lineage>
        <taxon>Bacteria</taxon>
        <taxon>Pseudomonadati</taxon>
        <taxon>Pseudomonadota</taxon>
        <taxon>Betaproteobacteria</taxon>
        <taxon>Neisseriales</taxon>
        <taxon>Chitinibacteraceae</taxon>
        <taxon>Chitiniphilus</taxon>
    </lineage>
</organism>
<dbReference type="Proteomes" id="UP001061302">
    <property type="component" value="Chromosome"/>
</dbReference>